<protein>
    <submittedName>
        <fullName evidence="1">Uncharacterized protein</fullName>
    </submittedName>
</protein>
<evidence type="ECO:0000313" key="2">
    <source>
        <dbReference type="Proteomes" id="UP000324222"/>
    </source>
</evidence>
<evidence type="ECO:0000313" key="1">
    <source>
        <dbReference type="EMBL" id="MPC90574.1"/>
    </source>
</evidence>
<dbReference type="AlphaFoldDB" id="A0A5B7JDZ5"/>
<gene>
    <name evidence="1" type="ORF">E2C01_085568</name>
</gene>
<dbReference type="Proteomes" id="UP000324222">
    <property type="component" value="Unassembled WGS sequence"/>
</dbReference>
<name>A0A5B7JDZ5_PORTR</name>
<accession>A0A5B7JDZ5</accession>
<keyword evidence="2" id="KW-1185">Reference proteome</keyword>
<comment type="caution">
    <text evidence="1">The sequence shown here is derived from an EMBL/GenBank/DDBJ whole genome shotgun (WGS) entry which is preliminary data.</text>
</comment>
<dbReference type="EMBL" id="VSRR010084882">
    <property type="protein sequence ID" value="MPC90574.1"/>
    <property type="molecule type" value="Genomic_DNA"/>
</dbReference>
<proteinExistence type="predicted"/>
<sequence length="78" mass="9284">MPSTLPSLYLPTIIHLLPPSTRPSLHLFLYPLPLCCFLHRTTDSPLEINGRSRHRLIGFEANPHETQRRMELRRWRER</sequence>
<reference evidence="1 2" key="1">
    <citation type="submission" date="2019-05" db="EMBL/GenBank/DDBJ databases">
        <title>Another draft genome of Portunus trituberculatus and its Hox gene families provides insights of decapod evolution.</title>
        <authorList>
            <person name="Jeong J.-H."/>
            <person name="Song I."/>
            <person name="Kim S."/>
            <person name="Choi T."/>
            <person name="Kim D."/>
            <person name="Ryu S."/>
            <person name="Kim W."/>
        </authorList>
    </citation>
    <scope>NUCLEOTIDE SEQUENCE [LARGE SCALE GENOMIC DNA]</scope>
    <source>
        <tissue evidence="1">Muscle</tissue>
    </source>
</reference>
<organism evidence="1 2">
    <name type="scientific">Portunus trituberculatus</name>
    <name type="common">Swimming crab</name>
    <name type="synonym">Neptunus trituberculatus</name>
    <dbReference type="NCBI Taxonomy" id="210409"/>
    <lineage>
        <taxon>Eukaryota</taxon>
        <taxon>Metazoa</taxon>
        <taxon>Ecdysozoa</taxon>
        <taxon>Arthropoda</taxon>
        <taxon>Crustacea</taxon>
        <taxon>Multicrustacea</taxon>
        <taxon>Malacostraca</taxon>
        <taxon>Eumalacostraca</taxon>
        <taxon>Eucarida</taxon>
        <taxon>Decapoda</taxon>
        <taxon>Pleocyemata</taxon>
        <taxon>Brachyura</taxon>
        <taxon>Eubrachyura</taxon>
        <taxon>Portunoidea</taxon>
        <taxon>Portunidae</taxon>
        <taxon>Portuninae</taxon>
        <taxon>Portunus</taxon>
    </lineage>
</organism>